<reference evidence="2 3" key="1">
    <citation type="submission" date="2019-02" db="EMBL/GenBank/DDBJ databases">
        <title>Deep-cultivation of Planctomycetes and their phenomic and genomic characterization uncovers novel biology.</title>
        <authorList>
            <person name="Wiegand S."/>
            <person name="Jogler M."/>
            <person name="Boedeker C."/>
            <person name="Pinto D."/>
            <person name="Vollmers J."/>
            <person name="Rivas-Marin E."/>
            <person name="Kohn T."/>
            <person name="Peeters S.H."/>
            <person name="Heuer A."/>
            <person name="Rast P."/>
            <person name="Oberbeckmann S."/>
            <person name="Bunk B."/>
            <person name="Jeske O."/>
            <person name="Meyerdierks A."/>
            <person name="Storesund J.E."/>
            <person name="Kallscheuer N."/>
            <person name="Luecker S."/>
            <person name="Lage O.M."/>
            <person name="Pohl T."/>
            <person name="Merkel B.J."/>
            <person name="Hornburger P."/>
            <person name="Mueller R.-W."/>
            <person name="Bruemmer F."/>
            <person name="Labrenz M."/>
            <person name="Spormann A.M."/>
            <person name="Op Den Camp H."/>
            <person name="Overmann J."/>
            <person name="Amann R."/>
            <person name="Jetten M.S.M."/>
            <person name="Mascher T."/>
            <person name="Medema M.H."/>
            <person name="Devos D.P."/>
            <person name="Kaster A.-K."/>
            <person name="Ovreas L."/>
            <person name="Rohde M."/>
            <person name="Galperin M.Y."/>
            <person name="Jogler C."/>
        </authorList>
    </citation>
    <scope>NUCLEOTIDE SEQUENCE [LARGE SCALE GENOMIC DNA]</scope>
    <source>
        <strain evidence="2 3">Poly51</strain>
    </source>
</reference>
<evidence type="ECO:0000313" key="3">
    <source>
        <dbReference type="Proteomes" id="UP000318288"/>
    </source>
</evidence>
<name>A0A5C6E841_9BACT</name>
<organism evidence="2 3">
    <name type="scientific">Rubripirellula tenax</name>
    <dbReference type="NCBI Taxonomy" id="2528015"/>
    <lineage>
        <taxon>Bacteria</taxon>
        <taxon>Pseudomonadati</taxon>
        <taxon>Planctomycetota</taxon>
        <taxon>Planctomycetia</taxon>
        <taxon>Pirellulales</taxon>
        <taxon>Pirellulaceae</taxon>
        <taxon>Rubripirellula</taxon>
    </lineage>
</organism>
<dbReference type="RefSeq" id="WP_146462344.1">
    <property type="nucleotide sequence ID" value="NZ_SJPW01000010.1"/>
</dbReference>
<dbReference type="EMBL" id="SJPW01000010">
    <property type="protein sequence ID" value="TWU44685.1"/>
    <property type="molecule type" value="Genomic_DNA"/>
</dbReference>
<keyword evidence="1" id="KW-0732">Signal</keyword>
<comment type="caution">
    <text evidence="2">The sequence shown here is derived from an EMBL/GenBank/DDBJ whole genome shotgun (WGS) entry which is preliminary data.</text>
</comment>
<accession>A0A5C6E841</accession>
<dbReference type="Proteomes" id="UP000318288">
    <property type="component" value="Unassembled WGS sequence"/>
</dbReference>
<proteinExistence type="predicted"/>
<dbReference type="AlphaFoldDB" id="A0A5C6E841"/>
<evidence type="ECO:0000313" key="2">
    <source>
        <dbReference type="EMBL" id="TWU44685.1"/>
    </source>
</evidence>
<sequence precursor="true">MKTLTITAILLAFATFNSELMAQAVPSGSTPKSISATMNSLGNVATIKQVSAGTRDNNLLHASTKFGIRFSSERDAVIYDPENLGARATLKIKANHIYHMRGTIVVVRQTTPFKIKYAYDSIPASFAVAESPSGPGDVSSLLIETPTFVSGSEYTTDIRSRGGKKPGAVFATVLINGFGEITIADEFDADPMKLGDSPVLVDGNVVVNFRGTESGGDHTTVWIQYVK</sequence>
<evidence type="ECO:0000256" key="1">
    <source>
        <dbReference type="SAM" id="SignalP"/>
    </source>
</evidence>
<feature type="chain" id="PRO_5022861649" evidence="1">
    <location>
        <begin position="23"/>
        <end position="227"/>
    </location>
</feature>
<gene>
    <name evidence="2" type="ORF">Poly51_59540</name>
</gene>
<feature type="signal peptide" evidence="1">
    <location>
        <begin position="1"/>
        <end position="22"/>
    </location>
</feature>
<keyword evidence="3" id="KW-1185">Reference proteome</keyword>
<protein>
    <submittedName>
        <fullName evidence="2">Uncharacterized protein</fullName>
    </submittedName>
</protein>